<evidence type="ECO:0000313" key="6">
    <source>
        <dbReference type="EnsemblPlants" id="AUR62024078-RA:cds"/>
    </source>
</evidence>
<evidence type="ECO:0000256" key="2">
    <source>
        <dbReference type="ARBA" id="ARBA00022980"/>
    </source>
</evidence>
<dbReference type="Gene3D" id="1.10.287.110">
    <property type="entry name" value="DnaJ domain"/>
    <property type="match status" value="1"/>
</dbReference>
<feature type="domain" description="J" evidence="5">
    <location>
        <begin position="67"/>
        <end position="131"/>
    </location>
</feature>
<organism evidence="6 7">
    <name type="scientific">Chenopodium quinoa</name>
    <name type="common">Quinoa</name>
    <dbReference type="NCBI Taxonomy" id="63459"/>
    <lineage>
        <taxon>Eukaryota</taxon>
        <taxon>Viridiplantae</taxon>
        <taxon>Streptophyta</taxon>
        <taxon>Embryophyta</taxon>
        <taxon>Tracheophyta</taxon>
        <taxon>Spermatophyta</taxon>
        <taxon>Magnoliopsida</taxon>
        <taxon>eudicotyledons</taxon>
        <taxon>Gunneridae</taxon>
        <taxon>Pentapetalae</taxon>
        <taxon>Caryophyllales</taxon>
        <taxon>Chenopodiaceae</taxon>
        <taxon>Chenopodioideae</taxon>
        <taxon>Atripliceae</taxon>
        <taxon>Chenopodium</taxon>
    </lineage>
</organism>
<dbReference type="PRINTS" id="PR00625">
    <property type="entry name" value="JDOMAIN"/>
</dbReference>
<dbReference type="AlphaFoldDB" id="A0A803M6K5"/>
<dbReference type="Gramene" id="AUR62024078-RA">
    <property type="protein sequence ID" value="AUR62024078-RA:cds"/>
    <property type="gene ID" value="AUR62024078"/>
</dbReference>
<evidence type="ECO:0000259" key="5">
    <source>
        <dbReference type="PROSITE" id="PS50076"/>
    </source>
</evidence>
<dbReference type="Pfam" id="PF01777">
    <property type="entry name" value="Ribosomal_L27e"/>
    <property type="match status" value="1"/>
</dbReference>
<dbReference type="PROSITE" id="PS50076">
    <property type="entry name" value="DNAJ_2"/>
    <property type="match status" value="1"/>
</dbReference>
<evidence type="ECO:0000256" key="1">
    <source>
        <dbReference type="ARBA" id="ARBA00009124"/>
    </source>
</evidence>
<dbReference type="InterPro" id="IPR001623">
    <property type="entry name" value="DnaJ_domain"/>
</dbReference>
<feature type="region of interest" description="Disordered" evidence="4">
    <location>
        <begin position="427"/>
        <end position="470"/>
    </location>
</feature>
<proteinExistence type="inferred from homology"/>
<dbReference type="Gene3D" id="2.30.30.770">
    <property type="match status" value="1"/>
</dbReference>
<name>A0A803M6K5_CHEQI</name>
<dbReference type="Pfam" id="PF11926">
    <property type="entry name" value="DUF3444"/>
    <property type="match status" value="2"/>
</dbReference>
<dbReference type="InterPro" id="IPR036869">
    <property type="entry name" value="J_dom_sf"/>
</dbReference>
<keyword evidence="2" id="KW-0689">Ribosomal protein</keyword>
<feature type="compositionally biased region" description="Polar residues" evidence="4">
    <location>
        <begin position="242"/>
        <end position="263"/>
    </location>
</feature>
<dbReference type="SUPFAM" id="SSF46565">
    <property type="entry name" value="Chaperone J-domain"/>
    <property type="match status" value="1"/>
</dbReference>
<feature type="region of interest" description="Disordered" evidence="4">
    <location>
        <begin position="137"/>
        <end position="191"/>
    </location>
</feature>
<dbReference type="InterPro" id="IPR001141">
    <property type="entry name" value="Ribosomal_eL27"/>
</dbReference>
<feature type="region of interest" description="Disordered" evidence="4">
    <location>
        <begin position="238"/>
        <end position="413"/>
    </location>
</feature>
<dbReference type="Pfam" id="PF00226">
    <property type="entry name" value="DnaJ"/>
    <property type="match status" value="1"/>
</dbReference>
<dbReference type="GO" id="GO:0005840">
    <property type="term" value="C:ribosome"/>
    <property type="evidence" value="ECO:0007669"/>
    <property type="project" value="UniProtKB-KW"/>
</dbReference>
<dbReference type="GO" id="GO:0003735">
    <property type="term" value="F:structural constituent of ribosome"/>
    <property type="evidence" value="ECO:0007669"/>
    <property type="project" value="InterPro"/>
</dbReference>
<dbReference type="InterPro" id="IPR008991">
    <property type="entry name" value="Translation_prot_SH3-like_sf"/>
</dbReference>
<feature type="compositionally biased region" description="Polar residues" evidence="4">
    <location>
        <begin position="342"/>
        <end position="352"/>
    </location>
</feature>
<sequence length="1151" mass="130506">MECNKEEALRAKDIALKKLEAKDFPGARKFALKAQQLYPDMENIAQMICVCDVHCSAESKMFGSESDWYGILQIEQKADDTLIKKQYRKFALLLHPDKNKFSGAEAAFKLIGEAQRVLLDKEKRSFYDMKCKASCQPVRQNQPPQQRSRNLNTGKTAKAQNNVKSNSNSHVKDFNFTHQEPKKQPQSEAANGKETFWTQCPFCAVRYQYYKEVLNRALRCQHCKKPFIAYDMLAQGTRPGSDATQPVFSGQNIPNANAMGSETVNEKHASDGGVLAGKYAEASRSQKSRQAPKGPNKVDVEQTCKPSRNVNSKRGKKHEEESSESFGSDSSLESEEIETQTDADSLRAQQFDSDGDCCTRRSRRNKRHVSYNEDASDDEHIMNPSKKAKDNGPPCPTTEENVDASEKRQQSDPSKIFASASLKESKGECSKLDGSENGVESTKKGFEADDDFTLSSPETTPEPTFHEYPDPEFSDFDTLREEQYFRLGQVWAAYDTTDAMPRFYAKVRKVFSPGFKLQITWLEANPDDVCGKQWVNSEMPISCGKFKHGDSEITEDRLMFSHEVCWDKGGRKDSVLIYPKKGETWAIFKNWDAEWYLIPESGRKFEYEFVEILSDYDETVGIYVAQLGKLKGFVCLFCRKDESELQIPPAEILKLSHRVPSFRMSGNERVNVPKGSFELDPASITLNLEEITLSQSNGNTCFVGESTKLEVNPGAKAAKNSLPSYCDNGKGNQVHGSKLNTYVIAQDIPDPEFYNFDDLKSIKKFQLNQVWALYSDTDGLPKYYGIIKKIDVLPQFKVQIAWLEACTSPADMILWKVKGMPISCGQFKIKSNKVQTYTGNSSFSHEIRADPTVRKNVYDIYPRKGEIWALYKNWNASMVVADLQKCDYDIVEVQEDNSSHIKVLFLERVSPFYSVFKPQTNIHTREISRYELLRFSHQIPSFRLTDQKDGSLRGFWELDPAAFPTQSLRIKRLGHGYDPSPGEGLLSCATLFLTLDIMASLAFFIEQFGYVLVIKCDLAAYIPAEEVYNNTTYYSVVFKGKFGVPSIVSLRSISLLLQGCYAGHKVVIVRNFDEGSCDRRYSHCLVAGINKYPKVIRKDSAKKHAKKSRVECFVKVVNYNHIMPTRYTLNVDLKDVVSANVLQSKDRKIRD</sequence>
<protein>
    <recommendedName>
        <fullName evidence="5">J domain-containing protein</fullName>
    </recommendedName>
</protein>
<dbReference type="CDD" id="cd06257">
    <property type="entry name" value="DnaJ"/>
    <property type="match status" value="1"/>
</dbReference>
<dbReference type="GO" id="GO:0006412">
    <property type="term" value="P:translation"/>
    <property type="evidence" value="ECO:0007669"/>
    <property type="project" value="InterPro"/>
</dbReference>
<feature type="compositionally biased region" description="Acidic residues" evidence="4">
    <location>
        <begin position="332"/>
        <end position="341"/>
    </location>
</feature>
<feature type="compositionally biased region" description="Low complexity" evidence="4">
    <location>
        <begin position="137"/>
        <end position="152"/>
    </location>
</feature>
<accession>A0A803M6K5</accession>
<dbReference type="SMART" id="SM00271">
    <property type="entry name" value="DnaJ"/>
    <property type="match status" value="1"/>
</dbReference>
<dbReference type="PANTHER" id="PTHR45089:SF24">
    <property type="entry name" value="DNAJ HEAT SHOCK N-TERMINAL DOMAIN-CONTAINING PROTEIN"/>
    <property type="match status" value="1"/>
</dbReference>
<dbReference type="Proteomes" id="UP000596660">
    <property type="component" value="Unplaced"/>
</dbReference>
<comment type="similarity">
    <text evidence="1">Belongs to the eukaryotic ribosomal protein eL27 family.</text>
</comment>
<reference evidence="6" key="1">
    <citation type="journal article" date="2017" name="Nature">
        <title>The genome of Chenopodium quinoa.</title>
        <authorList>
            <person name="Jarvis D.E."/>
            <person name="Ho Y.S."/>
            <person name="Lightfoot D.J."/>
            <person name="Schmoeckel S.M."/>
            <person name="Li B."/>
            <person name="Borm T.J.A."/>
            <person name="Ohyanagi H."/>
            <person name="Mineta K."/>
            <person name="Michell C.T."/>
            <person name="Saber N."/>
            <person name="Kharbatia N.M."/>
            <person name="Rupper R.R."/>
            <person name="Sharp A.R."/>
            <person name="Dally N."/>
            <person name="Boughton B.A."/>
            <person name="Woo Y.H."/>
            <person name="Gao G."/>
            <person name="Schijlen E.G.W.M."/>
            <person name="Guo X."/>
            <person name="Momin A.A."/>
            <person name="Negrao S."/>
            <person name="Al-Babili S."/>
            <person name="Gehring C."/>
            <person name="Roessner U."/>
            <person name="Jung C."/>
            <person name="Murphy K."/>
            <person name="Arold S.T."/>
            <person name="Gojobori T."/>
            <person name="van der Linden C.G."/>
            <person name="van Loo E.N."/>
            <person name="Jellen E.N."/>
            <person name="Maughan P.J."/>
            <person name="Tester M."/>
        </authorList>
    </citation>
    <scope>NUCLEOTIDE SEQUENCE [LARGE SCALE GENOMIC DNA]</scope>
    <source>
        <strain evidence="6">cv. PI 614886</strain>
    </source>
</reference>
<dbReference type="PANTHER" id="PTHR45089">
    <property type="entry name" value="DNAJ HEAT SHOCK AMINO-TERMINAL DOMAIN PROTEIN-RELATED"/>
    <property type="match status" value="1"/>
</dbReference>
<dbReference type="InterPro" id="IPR041991">
    <property type="entry name" value="Ribosomal_eL27_KOW"/>
</dbReference>
<dbReference type="InterPro" id="IPR024593">
    <property type="entry name" value="DUF3444"/>
</dbReference>
<dbReference type="OMA" id="CDIHCAS"/>
<keyword evidence="3" id="KW-0687">Ribonucleoprotein</keyword>
<feature type="compositionally biased region" description="Basic residues" evidence="4">
    <location>
        <begin position="360"/>
        <end position="369"/>
    </location>
</feature>
<dbReference type="EnsemblPlants" id="AUR62024078-RA">
    <property type="protein sequence ID" value="AUR62024078-RA:cds"/>
    <property type="gene ID" value="AUR62024078"/>
</dbReference>
<dbReference type="GO" id="GO:1990904">
    <property type="term" value="C:ribonucleoprotein complex"/>
    <property type="evidence" value="ECO:0007669"/>
    <property type="project" value="UniProtKB-KW"/>
</dbReference>
<keyword evidence="7" id="KW-1185">Reference proteome</keyword>
<evidence type="ECO:0000313" key="7">
    <source>
        <dbReference type="Proteomes" id="UP000596660"/>
    </source>
</evidence>
<dbReference type="InterPro" id="IPR038655">
    <property type="entry name" value="Ribosomal_eL27_sf"/>
</dbReference>
<feature type="compositionally biased region" description="Basic and acidic residues" evidence="4">
    <location>
        <begin position="170"/>
        <end position="185"/>
    </location>
</feature>
<evidence type="ECO:0000256" key="3">
    <source>
        <dbReference type="ARBA" id="ARBA00023274"/>
    </source>
</evidence>
<reference evidence="6" key="2">
    <citation type="submission" date="2021-03" db="UniProtKB">
        <authorList>
            <consortium name="EnsemblPlants"/>
        </authorList>
    </citation>
    <scope>IDENTIFICATION</scope>
</reference>
<dbReference type="CDD" id="cd06090">
    <property type="entry name" value="KOW_RPL27"/>
    <property type="match status" value="1"/>
</dbReference>
<evidence type="ECO:0000256" key="4">
    <source>
        <dbReference type="SAM" id="MobiDB-lite"/>
    </source>
</evidence>
<dbReference type="SUPFAM" id="SSF50104">
    <property type="entry name" value="Translation proteins SH3-like domain"/>
    <property type="match status" value="1"/>
</dbReference>